<dbReference type="AlphaFoldDB" id="A0A1H0AUQ2"/>
<protein>
    <recommendedName>
        <fullName evidence="4">Transglutaminase-like domain-containing protein</fullName>
    </recommendedName>
</protein>
<evidence type="ECO:0000256" key="1">
    <source>
        <dbReference type="SAM" id="SignalP"/>
    </source>
</evidence>
<dbReference type="InterPro" id="IPR038765">
    <property type="entry name" value="Papain-like_cys_pep_sf"/>
</dbReference>
<feature type="signal peptide" evidence="1">
    <location>
        <begin position="1"/>
        <end position="21"/>
    </location>
</feature>
<accession>A0A1H0AUQ2</accession>
<dbReference type="OrthoDB" id="679512at2"/>
<feature type="chain" id="PRO_5010238068" description="Transglutaminase-like domain-containing protein" evidence="1">
    <location>
        <begin position="22"/>
        <end position="500"/>
    </location>
</feature>
<gene>
    <name evidence="2" type="ORF">SAMN05421820_107209</name>
</gene>
<dbReference type="PROSITE" id="PS51257">
    <property type="entry name" value="PROKAR_LIPOPROTEIN"/>
    <property type="match status" value="1"/>
</dbReference>
<evidence type="ECO:0000313" key="2">
    <source>
        <dbReference type="EMBL" id="SDN37187.1"/>
    </source>
</evidence>
<reference evidence="3" key="1">
    <citation type="submission" date="2016-10" db="EMBL/GenBank/DDBJ databases">
        <authorList>
            <person name="Varghese N."/>
            <person name="Submissions S."/>
        </authorList>
    </citation>
    <scope>NUCLEOTIDE SEQUENCE [LARGE SCALE GENOMIC DNA]</scope>
    <source>
        <strain evidence="3">DSM 19110</strain>
    </source>
</reference>
<dbReference type="RefSeq" id="WP_074610402.1">
    <property type="nucleotide sequence ID" value="NZ_FNGY01000007.1"/>
</dbReference>
<dbReference type="SUPFAM" id="SSF54001">
    <property type="entry name" value="Cysteine proteinases"/>
    <property type="match status" value="1"/>
</dbReference>
<organism evidence="2 3">
    <name type="scientific">Pedobacter steynii</name>
    <dbReference type="NCBI Taxonomy" id="430522"/>
    <lineage>
        <taxon>Bacteria</taxon>
        <taxon>Pseudomonadati</taxon>
        <taxon>Bacteroidota</taxon>
        <taxon>Sphingobacteriia</taxon>
        <taxon>Sphingobacteriales</taxon>
        <taxon>Sphingobacteriaceae</taxon>
        <taxon>Pedobacter</taxon>
    </lineage>
</organism>
<evidence type="ECO:0008006" key="4">
    <source>
        <dbReference type="Google" id="ProtNLM"/>
    </source>
</evidence>
<evidence type="ECO:0000313" key="3">
    <source>
        <dbReference type="Proteomes" id="UP000183200"/>
    </source>
</evidence>
<dbReference type="PANTHER" id="PTHR35532:SF5">
    <property type="entry name" value="CARBOHYDRATE-BINDING DOMAIN-CONTAINING PROTEIN"/>
    <property type="match status" value="1"/>
</dbReference>
<sequence length="500" mass="57617">MTNLRAKQLLFCLLLIATICACNREKGVDIDMLISKYSKDSKDSIKLQAVEFLKENLENQVSEKLIAFNEETGKEVKIDFDTIVNSENLKKTIRDSNLIFKVIQVKDAKELSNEFIEDQINAFDVFCKNVPWTKRVKKDVLLNYLLPYKIYWEEPGDWRNYFFLRNKSLIAESISDNLVDTMSLDRAVLFLIGAVDGRNEGWFNYSEEHIAYTNAAPSFKWIKSVRKGDCSSEANANAYLLRSVGIPATVDYVPMWGSRNSGHAAAVGLDSNGNIYPQYRLWGAAKIFRFTFKRHLIWTKEIKPYLGMDSFLINSIKHDHWLDVTSSHIKTSDVGFLLPKAISKKFAYICAYNYGRWQPVFWGKIDQNKKVVFKEMGRNILYCLAIPNGKSYSLYGQAFLLDTAGVVKKYRPLYHAVTNLTVSKVNTGSDSWIKKGEKYTLSYLDENSQWKDHGTQIAERDSIIDFKNLPSNSLYRIKKGLDERNLSRPFIYTSNGQQWY</sequence>
<proteinExistence type="predicted"/>
<dbReference type="Proteomes" id="UP000183200">
    <property type="component" value="Unassembled WGS sequence"/>
</dbReference>
<keyword evidence="3" id="KW-1185">Reference proteome</keyword>
<keyword evidence="1" id="KW-0732">Signal</keyword>
<dbReference type="EMBL" id="FNGY01000007">
    <property type="protein sequence ID" value="SDN37187.1"/>
    <property type="molecule type" value="Genomic_DNA"/>
</dbReference>
<name>A0A1H0AUQ2_9SPHI</name>
<dbReference type="PANTHER" id="PTHR35532">
    <property type="entry name" value="SIMILAR TO POLYHYDROXYALKANOATE DEPOLYMERASE"/>
    <property type="match status" value="1"/>
</dbReference>